<dbReference type="Proteomes" id="UP000609530">
    <property type="component" value="Unassembled WGS sequence"/>
</dbReference>
<sequence length="780" mass="86239">MNMPDNASERVNDTANLPRPSIPAAEDGGLGYVDIEDDPEGSIYVTVGPYTKINEGDIVEVFFDNTRVGYYIANDGDPSVLNIKVANSELRQLEDRVYKVKYIFTLFIGGGQISSEETSVEIKRTVPGGRDPYPDTPELNENLAPAFVVPDPVSANAEFATVYVPVWDHMDYDDVLTVSWGGEKVTLPPLPSMEIGKQQEVKIDRAMLEKVGGGRVPVTYEIRDRVNNRSRWAPYKHTDVEIEVPNAPEAPSVIMNGKPVTEIDLAILGADDAIVWVPRYDGILSGQNVKLEWRGLTAANERIDHEKEMEVPDPVPIFLEFKVPNSKVILLGQGSAQARYVVDERRPSKMTPSLPVRGEPVRLAKPEVPEAPTGELDPAAVPDGARFIVPVSRAIENNARITIYWNGTTSDEESVPHTDSQEVLDNTRPLLFLIPADRIRLIAGGKVKAYYIVSNAESTLPPSVELSLLVRAASTQPLPIASVDGVQGGKLDADRPSTILRINYPGMELLDSINWEWNAPLPTGGTIRVSAIGEQTAAIAGTFIAGNRDKDVVVTYSVVGKGASTPLPFRVEGSAISPKQPVIPDAPNKFLNFHDTMYEGEFLEVHVVPFTGMTIGQSIKLTWNGPYFDWSDTLPVEAIQTLIFRVPRLEVIDAIGRSVLISYTVNGVTPSPDYTLKIDSQGMELPPPWYFPQPEKPTAAVSILSPDQEKHHTGRVRLYGVNPTPWQSTEELLVPNEPKYFQVPRSVIDENRHRVVLINYSIYRGNGEQFRFSRILRQQL</sequence>
<comment type="caution">
    <text evidence="2">The sequence shown here is derived from an EMBL/GenBank/DDBJ whole genome shotgun (WGS) entry which is preliminary data.</text>
</comment>
<gene>
    <name evidence="2" type="ORF">HU760_008345</name>
</gene>
<proteinExistence type="predicted"/>
<reference evidence="2 3" key="1">
    <citation type="journal article" date="2020" name="Microorganisms">
        <title>Reliable Identification of Environmental Pseudomonas Isolates Using the rpoD Gene.</title>
        <authorList>
            <consortium name="The Broad Institute Genome Sequencing Platform"/>
            <person name="Girard L."/>
            <person name="Lood C."/>
            <person name="Rokni-Zadeh H."/>
            <person name="van Noort V."/>
            <person name="Lavigne R."/>
            <person name="De Mot R."/>
        </authorList>
    </citation>
    <scope>NUCLEOTIDE SEQUENCE [LARGE SCALE GENOMIC DNA]</scope>
    <source>
        <strain evidence="2 3">RD9SR1</strain>
    </source>
</reference>
<keyword evidence="3" id="KW-1185">Reference proteome</keyword>
<feature type="region of interest" description="Disordered" evidence="1">
    <location>
        <begin position="1"/>
        <end position="30"/>
    </location>
</feature>
<evidence type="ECO:0000313" key="2">
    <source>
        <dbReference type="EMBL" id="MBV4490605.1"/>
    </source>
</evidence>
<evidence type="ECO:0000256" key="1">
    <source>
        <dbReference type="SAM" id="MobiDB-lite"/>
    </source>
</evidence>
<accession>A0ABS6Q8V0</accession>
<organism evidence="2 3">
    <name type="scientific">Pseudomonas oryzicola</name>
    <dbReference type="NCBI Taxonomy" id="485876"/>
    <lineage>
        <taxon>Bacteria</taxon>
        <taxon>Pseudomonadati</taxon>
        <taxon>Pseudomonadota</taxon>
        <taxon>Gammaproteobacteria</taxon>
        <taxon>Pseudomonadales</taxon>
        <taxon>Pseudomonadaceae</taxon>
        <taxon>Pseudomonas</taxon>
    </lineage>
</organism>
<evidence type="ECO:0000313" key="3">
    <source>
        <dbReference type="Proteomes" id="UP000609530"/>
    </source>
</evidence>
<protein>
    <submittedName>
        <fullName evidence="2">Uncharacterized protein</fullName>
    </submittedName>
</protein>
<dbReference type="RefSeq" id="WP_186680094.1">
    <property type="nucleotide sequence ID" value="NZ_JABWRZ020000001.1"/>
</dbReference>
<dbReference type="EMBL" id="JABWRZ020000001">
    <property type="protein sequence ID" value="MBV4490605.1"/>
    <property type="molecule type" value="Genomic_DNA"/>
</dbReference>
<name>A0ABS6Q8V0_9PSED</name>